<dbReference type="Gramene" id="mRNA:HanXRQr2_Chr02g0053961">
    <property type="protein sequence ID" value="mRNA:HanXRQr2_Chr02g0053961"/>
    <property type="gene ID" value="HanXRQr2_Chr02g0053961"/>
</dbReference>
<dbReference type="EMBL" id="MNCJ02000317">
    <property type="protein sequence ID" value="KAF5817518.1"/>
    <property type="molecule type" value="Genomic_DNA"/>
</dbReference>
<keyword evidence="2" id="KW-1185">Reference proteome</keyword>
<accession>A0A9K3JM62</accession>
<evidence type="ECO:0000313" key="1">
    <source>
        <dbReference type="EMBL" id="KAF5817518.1"/>
    </source>
</evidence>
<reference evidence="1" key="1">
    <citation type="journal article" date="2017" name="Nature">
        <title>The sunflower genome provides insights into oil metabolism, flowering and Asterid evolution.</title>
        <authorList>
            <person name="Badouin H."/>
            <person name="Gouzy J."/>
            <person name="Grassa C.J."/>
            <person name="Murat F."/>
            <person name="Staton S.E."/>
            <person name="Cottret L."/>
            <person name="Lelandais-Briere C."/>
            <person name="Owens G.L."/>
            <person name="Carrere S."/>
            <person name="Mayjonade B."/>
            <person name="Legrand L."/>
            <person name="Gill N."/>
            <person name="Kane N.C."/>
            <person name="Bowers J.E."/>
            <person name="Hubner S."/>
            <person name="Bellec A."/>
            <person name="Berard A."/>
            <person name="Berges H."/>
            <person name="Blanchet N."/>
            <person name="Boniface M.C."/>
            <person name="Brunel D."/>
            <person name="Catrice O."/>
            <person name="Chaidir N."/>
            <person name="Claudel C."/>
            <person name="Donnadieu C."/>
            <person name="Faraut T."/>
            <person name="Fievet G."/>
            <person name="Helmstetter N."/>
            <person name="King M."/>
            <person name="Knapp S.J."/>
            <person name="Lai Z."/>
            <person name="Le Paslier M.C."/>
            <person name="Lippi Y."/>
            <person name="Lorenzon L."/>
            <person name="Mandel J.R."/>
            <person name="Marage G."/>
            <person name="Marchand G."/>
            <person name="Marquand E."/>
            <person name="Bret-Mestries E."/>
            <person name="Morien E."/>
            <person name="Nambeesan S."/>
            <person name="Nguyen T."/>
            <person name="Pegot-Espagnet P."/>
            <person name="Pouilly N."/>
            <person name="Raftis F."/>
            <person name="Sallet E."/>
            <person name="Schiex T."/>
            <person name="Thomas J."/>
            <person name="Vandecasteele C."/>
            <person name="Vares D."/>
            <person name="Vear F."/>
            <person name="Vautrin S."/>
            <person name="Crespi M."/>
            <person name="Mangin B."/>
            <person name="Burke J.M."/>
            <person name="Salse J."/>
            <person name="Munos S."/>
            <person name="Vincourt P."/>
            <person name="Rieseberg L.H."/>
            <person name="Langlade N.B."/>
        </authorList>
    </citation>
    <scope>NUCLEOTIDE SEQUENCE</scope>
    <source>
        <tissue evidence="1">Leaves</tissue>
    </source>
</reference>
<name>A0A9K3JM62_HELAN</name>
<protein>
    <submittedName>
        <fullName evidence="1">Uncharacterized protein</fullName>
    </submittedName>
</protein>
<reference evidence="1" key="2">
    <citation type="submission" date="2020-06" db="EMBL/GenBank/DDBJ databases">
        <title>Helianthus annuus Genome sequencing and assembly Release 2.</title>
        <authorList>
            <person name="Gouzy J."/>
            <person name="Langlade N."/>
            <person name="Munos S."/>
        </authorList>
    </citation>
    <scope>NUCLEOTIDE SEQUENCE</scope>
    <source>
        <tissue evidence="1">Leaves</tissue>
    </source>
</reference>
<proteinExistence type="predicted"/>
<organism evidence="1 2">
    <name type="scientific">Helianthus annuus</name>
    <name type="common">Common sunflower</name>
    <dbReference type="NCBI Taxonomy" id="4232"/>
    <lineage>
        <taxon>Eukaryota</taxon>
        <taxon>Viridiplantae</taxon>
        <taxon>Streptophyta</taxon>
        <taxon>Embryophyta</taxon>
        <taxon>Tracheophyta</taxon>
        <taxon>Spermatophyta</taxon>
        <taxon>Magnoliopsida</taxon>
        <taxon>eudicotyledons</taxon>
        <taxon>Gunneridae</taxon>
        <taxon>Pentapetalae</taxon>
        <taxon>asterids</taxon>
        <taxon>campanulids</taxon>
        <taxon>Asterales</taxon>
        <taxon>Asteraceae</taxon>
        <taxon>Asteroideae</taxon>
        <taxon>Heliantheae alliance</taxon>
        <taxon>Heliantheae</taxon>
        <taxon>Helianthus</taxon>
    </lineage>
</organism>
<sequence>MAGYETFEVSVFNHQTGTEIHFNKVQLVVLVDSIYGDDGHDLLIASEHKQKLRTDQADVDKGVVRDGENDYMQLSSFESILNDTDDSKFDQFFASLIEMEDVKKKFKDDLIKKTDPKGNAKVVGDESVPSKAMPKRKAVRSVSDNSHIVYRTRSNVSRRNECVVNDIMKPAEDITAKPKRKACRSITATADVVRRKRHRVKRLKTNAFFEFTKVAESRLVYVMI</sequence>
<comment type="caution">
    <text evidence="1">The sequence shown here is derived from an EMBL/GenBank/DDBJ whole genome shotgun (WGS) entry which is preliminary data.</text>
</comment>
<evidence type="ECO:0000313" key="2">
    <source>
        <dbReference type="Proteomes" id="UP000215914"/>
    </source>
</evidence>
<dbReference type="Proteomes" id="UP000215914">
    <property type="component" value="Unassembled WGS sequence"/>
</dbReference>
<gene>
    <name evidence="1" type="ORF">HanXRQr2_Chr02g0053961</name>
</gene>
<dbReference type="AlphaFoldDB" id="A0A9K3JM62"/>